<accession>A0A937KBT3</accession>
<keyword evidence="2" id="KW-1185">Reference proteome</keyword>
<organism evidence="1 2">
    <name type="scientific">Fulvivirga marina</name>
    <dbReference type="NCBI Taxonomy" id="2494733"/>
    <lineage>
        <taxon>Bacteria</taxon>
        <taxon>Pseudomonadati</taxon>
        <taxon>Bacteroidota</taxon>
        <taxon>Cytophagia</taxon>
        <taxon>Cytophagales</taxon>
        <taxon>Fulvivirgaceae</taxon>
        <taxon>Fulvivirga</taxon>
    </lineage>
</organism>
<dbReference type="AlphaFoldDB" id="A0A937KBT3"/>
<evidence type="ECO:0000313" key="2">
    <source>
        <dbReference type="Proteomes" id="UP000614216"/>
    </source>
</evidence>
<gene>
    <name evidence="1" type="ORF">JMN32_10215</name>
</gene>
<name>A0A937KBT3_9BACT</name>
<evidence type="ECO:0000313" key="1">
    <source>
        <dbReference type="EMBL" id="MBL6446687.1"/>
    </source>
</evidence>
<protein>
    <recommendedName>
        <fullName evidence="3">STAS/SEC14 domain-containing protein</fullName>
    </recommendedName>
</protein>
<dbReference type="RefSeq" id="WP_202856223.1">
    <property type="nucleotide sequence ID" value="NZ_JAEUGD010000031.1"/>
</dbReference>
<dbReference type="EMBL" id="JAEUGD010000031">
    <property type="protein sequence ID" value="MBL6446687.1"/>
    <property type="molecule type" value="Genomic_DNA"/>
</dbReference>
<comment type="caution">
    <text evidence="1">The sequence shown here is derived from an EMBL/GenBank/DDBJ whole genome shotgun (WGS) entry which is preliminary data.</text>
</comment>
<evidence type="ECO:0008006" key="3">
    <source>
        <dbReference type="Google" id="ProtNLM"/>
    </source>
</evidence>
<proteinExistence type="predicted"/>
<sequence length="136" mass="15857">MLNQYLAAKEYLHIDYDEGSQALFVTWLAPAKPEFFKTGMIEVTRSLRHFNTTKVIWDTRKLGILPLETQNWLANIWIYEAIKSGYMYAAFYTPKDFHAELASGKTMNTCINNCANARRAAFFDTLEQAKEWIQQF</sequence>
<reference evidence="1" key="1">
    <citation type="submission" date="2021-01" db="EMBL/GenBank/DDBJ databases">
        <title>Fulvivirga kasyanovii gen. nov., sp nov., a novel member of the phylum Bacteroidetes isolated from seawater in a mussel farm.</title>
        <authorList>
            <person name="Zhao L.-H."/>
            <person name="Wang Z.-J."/>
        </authorList>
    </citation>
    <scope>NUCLEOTIDE SEQUENCE</scope>
    <source>
        <strain evidence="1">29W222</strain>
    </source>
</reference>
<dbReference type="Proteomes" id="UP000614216">
    <property type="component" value="Unassembled WGS sequence"/>
</dbReference>